<dbReference type="STRING" id="1082479.SAMN05216241_10782"/>
<dbReference type="EMBL" id="FNCE01000007">
    <property type="protein sequence ID" value="SDG24589.1"/>
    <property type="molecule type" value="Genomic_DNA"/>
</dbReference>
<dbReference type="InterPro" id="IPR027417">
    <property type="entry name" value="P-loop_NTPase"/>
</dbReference>
<dbReference type="PANTHER" id="PTHR11783">
    <property type="entry name" value="SULFOTRANSFERASE SULT"/>
    <property type="match status" value="1"/>
</dbReference>
<evidence type="ECO:0000313" key="4">
    <source>
        <dbReference type="EMBL" id="SDG24589.1"/>
    </source>
</evidence>
<keyword evidence="2 4" id="KW-0808">Transferase</keyword>
<proteinExistence type="inferred from homology"/>
<evidence type="ECO:0000313" key="5">
    <source>
        <dbReference type="Proteomes" id="UP000199415"/>
    </source>
</evidence>
<keyword evidence="5" id="KW-1185">Reference proteome</keyword>
<dbReference type="Proteomes" id="UP000199415">
    <property type="component" value="Unassembled WGS sequence"/>
</dbReference>
<sequence>MAGILWLSSYPKSGNTWLRSFLATYFRNPDEPLDINELHKFAYGDGFLVLYEAASGCSREELTSDDVSRLRPVMHRMLASHPQETVFVKTHSVVGFDDSGIPFITPDATAGAIYVVRNPLDVAVSLAHHLDVSFDQAVTFMCTKDQIMAGDPSVQLPGVVGTWTQHVESWLKAPGLKLHVMRYEDMQTKPGPTFRALVNFLQLPLHTKRLRKAIDFTSFDVLSRQEKQRGFNEARPDGSQQFFRRGQVGQWRETLTEDQVQRLIDTHAETMRTHGYLDKRGNPVF</sequence>
<dbReference type="OrthoDB" id="9804504at2"/>
<protein>
    <submittedName>
        <fullName evidence="4">Sulfotransferase domain-containing protein</fullName>
    </submittedName>
</protein>
<accession>A0A1G7SQ87</accession>
<evidence type="ECO:0000256" key="2">
    <source>
        <dbReference type="ARBA" id="ARBA00022679"/>
    </source>
</evidence>
<dbReference type="Gene3D" id="3.40.50.300">
    <property type="entry name" value="P-loop containing nucleotide triphosphate hydrolases"/>
    <property type="match status" value="1"/>
</dbReference>
<feature type="domain" description="Sulfotransferase" evidence="3">
    <location>
        <begin position="5"/>
        <end position="272"/>
    </location>
</feature>
<name>A0A1G7SQ87_9PROT</name>
<dbReference type="GO" id="GO:0008146">
    <property type="term" value="F:sulfotransferase activity"/>
    <property type="evidence" value="ECO:0007669"/>
    <property type="project" value="InterPro"/>
</dbReference>
<organism evidence="4 5">
    <name type="scientific">Limimonas halophila</name>
    <dbReference type="NCBI Taxonomy" id="1082479"/>
    <lineage>
        <taxon>Bacteria</taxon>
        <taxon>Pseudomonadati</taxon>
        <taxon>Pseudomonadota</taxon>
        <taxon>Alphaproteobacteria</taxon>
        <taxon>Rhodospirillales</taxon>
        <taxon>Rhodovibrionaceae</taxon>
        <taxon>Limimonas</taxon>
    </lineage>
</organism>
<comment type="similarity">
    <text evidence="1">Belongs to the sulfotransferase 1 family.</text>
</comment>
<evidence type="ECO:0000259" key="3">
    <source>
        <dbReference type="Pfam" id="PF00685"/>
    </source>
</evidence>
<dbReference type="Pfam" id="PF00685">
    <property type="entry name" value="Sulfotransfer_1"/>
    <property type="match status" value="1"/>
</dbReference>
<dbReference type="SUPFAM" id="SSF52540">
    <property type="entry name" value="P-loop containing nucleoside triphosphate hydrolases"/>
    <property type="match status" value="1"/>
</dbReference>
<dbReference type="InterPro" id="IPR000863">
    <property type="entry name" value="Sulfotransferase_dom"/>
</dbReference>
<dbReference type="AlphaFoldDB" id="A0A1G7SQ87"/>
<gene>
    <name evidence="4" type="ORF">SAMN05216241_10782</name>
</gene>
<evidence type="ECO:0000256" key="1">
    <source>
        <dbReference type="ARBA" id="ARBA00005771"/>
    </source>
</evidence>
<dbReference type="RefSeq" id="WP_090020440.1">
    <property type="nucleotide sequence ID" value="NZ_FNCE01000007.1"/>
</dbReference>
<reference evidence="4 5" key="1">
    <citation type="submission" date="2016-10" db="EMBL/GenBank/DDBJ databases">
        <authorList>
            <person name="de Groot N.N."/>
        </authorList>
    </citation>
    <scope>NUCLEOTIDE SEQUENCE [LARGE SCALE GENOMIC DNA]</scope>
    <source>
        <strain evidence="4 5">DSM 25584</strain>
    </source>
</reference>